<evidence type="ECO:0000313" key="2">
    <source>
        <dbReference type="EMBL" id="QJB00679.1"/>
    </source>
</evidence>
<gene>
    <name evidence="2" type="ORF">MM171A00328_0044</name>
    <name evidence="1" type="ORF">MM171B00216_0020</name>
</gene>
<name>A0A6H1Z8J3_9ZZZZ</name>
<protein>
    <submittedName>
        <fullName evidence="1">Uncharacterized protein</fullName>
    </submittedName>
</protein>
<proteinExistence type="predicted"/>
<reference evidence="1" key="1">
    <citation type="submission" date="2020-03" db="EMBL/GenBank/DDBJ databases">
        <title>The deep terrestrial virosphere.</title>
        <authorList>
            <person name="Holmfeldt K."/>
            <person name="Nilsson E."/>
            <person name="Simone D."/>
            <person name="Lopez-Fernandez M."/>
            <person name="Wu X."/>
            <person name="de Brujin I."/>
            <person name="Lundin D."/>
            <person name="Andersson A."/>
            <person name="Bertilsson S."/>
            <person name="Dopson M."/>
        </authorList>
    </citation>
    <scope>NUCLEOTIDE SEQUENCE</scope>
    <source>
        <strain evidence="2">MM171A00328</strain>
        <strain evidence="1">MM171B00216</strain>
    </source>
</reference>
<dbReference type="EMBL" id="MT143888">
    <property type="protein sequence ID" value="QJA43520.1"/>
    <property type="molecule type" value="Genomic_DNA"/>
</dbReference>
<sequence length="126" mass="14029">MSSLGRFWIGPSGSEELFYPDGFSLSVENFEIAREGRVANGDLVIDVIATKKRFTIAYTTAVGQDALDELVAIYDAGVTATTSLIIENADSTTTTYTCKFRPFSRVRMLTKSEWLWNPVTFVLEEV</sequence>
<accession>A0A6H1Z8J3</accession>
<evidence type="ECO:0000313" key="1">
    <source>
        <dbReference type="EMBL" id="QJA43520.1"/>
    </source>
</evidence>
<dbReference type="EMBL" id="MT143698">
    <property type="protein sequence ID" value="QJB00679.1"/>
    <property type="molecule type" value="Genomic_DNA"/>
</dbReference>
<organism evidence="1">
    <name type="scientific">viral metagenome</name>
    <dbReference type="NCBI Taxonomy" id="1070528"/>
    <lineage>
        <taxon>unclassified sequences</taxon>
        <taxon>metagenomes</taxon>
        <taxon>organismal metagenomes</taxon>
    </lineage>
</organism>
<dbReference type="AlphaFoldDB" id="A0A6H1Z8J3"/>